<comment type="caution">
    <text evidence="2">The sequence shown here is derived from an EMBL/GenBank/DDBJ whole genome shotgun (WGS) entry which is preliminary data.</text>
</comment>
<dbReference type="Proteomes" id="UP001168363">
    <property type="component" value="Unassembled WGS sequence"/>
</dbReference>
<keyword evidence="1" id="KW-0812">Transmembrane</keyword>
<accession>A0ABT8TMR8</accession>
<keyword evidence="1" id="KW-1133">Transmembrane helix</keyword>
<feature type="transmembrane region" description="Helical" evidence="1">
    <location>
        <begin position="65"/>
        <end position="87"/>
    </location>
</feature>
<gene>
    <name evidence="2" type="ORF">QWJ41_03250</name>
</gene>
<evidence type="ECO:0000313" key="3">
    <source>
        <dbReference type="Proteomes" id="UP001168363"/>
    </source>
</evidence>
<dbReference type="EMBL" id="JAULSC010000002">
    <property type="protein sequence ID" value="MDO3394725.1"/>
    <property type="molecule type" value="Genomic_DNA"/>
</dbReference>
<reference evidence="2" key="1">
    <citation type="submission" date="2023-06" db="EMBL/GenBank/DDBJ databases">
        <title>Genome sequence of Nocardioides sp. SOB44.</title>
        <authorList>
            <person name="Zhang G."/>
        </authorList>
    </citation>
    <scope>NUCLEOTIDE SEQUENCE</scope>
    <source>
        <strain evidence="2">SOB44</strain>
    </source>
</reference>
<sequence>MAAATVADAVAGLALLVAWTVLDDPCPGFESEGPMVSPASAYGRVMCEPVLTLAPASMSQVELTAASLVVLAVALAAGLVTALATGLLAPGRPRGSRRLLAGGLVATLVLPALLVALAQHTLPRECPGQRTGPDCVRDREQR</sequence>
<evidence type="ECO:0000313" key="2">
    <source>
        <dbReference type="EMBL" id="MDO3394725.1"/>
    </source>
</evidence>
<keyword evidence="1" id="KW-0472">Membrane</keyword>
<name>A0ABT8TMR8_9ACTN</name>
<protein>
    <submittedName>
        <fullName evidence="2">Uncharacterized protein</fullName>
    </submittedName>
</protein>
<dbReference type="RefSeq" id="WP_302705738.1">
    <property type="nucleotide sequence ID" value="NZ_JAULSC010000002.1"/>
</dbReference>
<organism evidence="2 3">
    <name type="scientific">Nocardioides cremeus</name>
    <dbReference type="NCBI Taxonomy" id="3058044"/>
    <lineage>
        <taxon>Bacteria</taxon>
        <taxon>Bacillati</taxon>
        <taxon>Actinomycetota</taxon>
        <taxon>Actinomycetes</taxon>
        <taxon>Propionibacteriales</taxon>
        <taxon>Nocardioidaceae</taxon>
        <taxon>Nocardioides</taxon>
    </lineage>
</organism>
<keyword evidence="3" id="KW-1185">Reference proteome</keyword>
<evidence type="ECO:0000256" key="1">
    <source>
        <dbReference type="SAM" id="Phobius"/>
    </source>
</evidence>
<proteinExistence type="predicted"/>
<feature type="transmembrane region" description="Helical" evidence="1">
    <location>
        <begin position="99"/>
        <end position="118"/>
    </location>
</feature>